<comment type="caution">
    <text evidence="7">The sequence shown here is derived from an EMBL/GenBank/DDBJ whole genome shotgun (WGS) entry which is preliminary data.</text>
</comment>
<evidence type="ECO:0000256" key="5">
    <source>
        <dbReference type="SAM" id="Phobius"/>
    </source>
</evidence>
<evidence type="ECO:0000256" key="1">
    <source>
        <dbReference type="ARBA" id="ARBA00004141"/>
    </source>
</evidence>
<dbReference type="Proteomes" id="UP000521358">
    <property type="component" value="Unassembled WGS sequence"/>
</dbReference>
<evidence type="ECO:0000259" key="6">
    <source>
        <dbReference type="Pfam" id="PF13515"/>
    </source>
</evidence>
<gene>
    <name evidence="7" type="ORF">HED35_10205</name>
</gene>
<feature type="transmembrane region" description="Helical" evidence="5">
    <location>
        <begin position="57"/>
        <end position="75"/>
    </location>
</feature>
<evidence type="ECO:0000313" key="7">
    <source>
        <dbReference type="EMBL" id="NKC68461.1"/>
    </source>
</evidence>
<feature type="domain" description="Integral membrane bound transporter" evidence="6">
    <location>
        <begin position="34"/>
        <end position="149"/>
    </location>
</feature>
<dbReference type="AlphaFoldDB" id="A0A7X6D9V2"/>
<organism evidence="7 8">
    <name type="scientific">Vagococcus fluvialis</name>
    <dbReference type="NCBI Taxonomy" id="2738"/>
    <lineage>
        <taxon>Bacteria</taxon>
        <taxon>Bacillati</taxon>
        <taxon>Bacillota</taxon>
        <taxon>Bacilli</taxon>
        <taxon>Lactobacillales</taxon>
        <taxon>Enterococcaceae</taxon>
        <taxon>Vagococcus</taxon>
    </lineage>
</organism>
<accession>A0A7X6D9V2</accession>
<keyword evidence="4 5" id="KW-0472">Membrane</keyword>
<dbReference type="InterPro" id="IPR049453">
    <property type="entry name" value="Memb_transporter_dom"/>
</dbReference>
<keyword evidence="3 5" id="KW-1133">Transmembrane helix</keyword>
<evidence type="ECO:0000313" key="8">
    <source>
        <dbReference type="Proteomes" id="UP000521358"/>
    </source>
</evidence>
<feature type="transmembrane region" description="Helical" evidence="5">
    <location>
        <begin position="137"/>
        <end position="158"/>
    </location>
</feature>
<sequence length="167" mass="18898">MEKFELEIKMSFSLFICILFYSFFFQNIKDNLLLITAISAVFGSKDKIIDSITYAKYRTVGTIIGCIIGCLYLIIDFKFNKITYLPLLLIPLSSFLFTSSYKGSNKNILIRATMMPFLAITLLSTPTKDLSYVKYRVIATLIGLIISIISTLLVDFVIKNAPKNKVS</sequence>
<name>A0A7X6D9V2_9ENTE</name>
<dbReference type="EMBL" id="JAAVMB010000012">
    <property type="protein sequence ID" value="NKC68461.1"/>
    <property type="molecule type" value="Genomic_DNA"/>
</dbReference>
<dbReference type="RefSeq" id="WP_167807651.1">
    <property type="nucleotide sequence ID" value="NZ_JAAVMB010000012.1"/>
</dbReference>
<dbReference type="GO" id="GO:0016020">
    <property type="term" value="C:membrane"/>
    <property type="evidence" value="ECO:0007669"/>
    <property type="project" value="UniProtKB-SubCell"/>
</dbReference>
<feature type="transmembrane region" description="Helical" evidence="5">
    <location>
        <begin position="108"/>
        <end position="125"/>
    </location>
</feature>
<evidence type="ECO:0000256" key="3">
    <source>
        <dbReference type="ARBA" id="ARBA00022989"/>
    </source>
</evidence>
<evidence type="ECO:0000256" key="4">
    <source>
        <dbReference type="ARBA" id="ARBA00023136"/>
    </source>
</evidence>
<dbReference type="Pfam" id="PF13515">
    <property type="entry name" value="FUSC_2"/>
    <property type="match status" value="1"/>
</dbReference>
<evidence type="ECO:0000256" key="2">
    <source>
        <dbReference type="ARBA" id="ARBA00022692"/>
    </source>
</evidence>
<protein>
    <recommendedName>
        <fullName evidence="6">Integral membrane bound transporter domain-containing protein</fullName>
    </recommendedName>
</protein>
<feature type="transmembrane region" description="Helical" evidence="5">
    <location>
        <begin position="81"/>
        <end position="101"/>
    </location>
</feature>
<feature type="transmembrane region" description="Helical" evidence="5">
    <location>
        <begin position="6"/>
        <end position="25"/>
    </location>
</feature>
<proteinExistence type="predicted"/>
<keyword evidence="2 5" id="KW-0812">Transmembrane</keyword>
<reference evidence="7 8" key="1">
    <citation type="submission" date="2020-03" db="EMBL/GenBank/DDBJ databases">
        <title>Bacterial samples isolated from urine from healthy bovine heifers (Gyr breed).</title>
        <authorList>
            <person name="Giannattasio-Ferraz S."/>
            <person name="Maskeri L."/>
            <person name="Penido A."/>
            <person name="Barbosa-Stancioli E.F."/>
            <person name="Putonti C."/>
        </authorList>
    </citation>
    <scope>NUCLEOTIDE SEQUENCE [LARGE SCALE GENOMIC DNA]</scope>
    <source>
        <strain evidence="7 8">UFMG-H7</strain>
    </source>
</reference>
<comment type="subcellular location">
    <subcellularLocation>
        <location evidence="1">Membrane</location>
        <topology evidence="1">Multi-pass membrane protein</topology>
    </subcellularLocation>
</comment>